<reference evidence="1 2" key="1">
    <citation type="submission" date="2023-05" db="EMBL/GenBank/DDBJ databases">
        <title>B98-5 Cell Line De Novo Hybrid Assembly: An Optical Mapping Approach.</title>
        <authorList>
            <person name="Kananen K."/>
            <person name="Auerbach J.A."/>
            <person name="Kautto E."/>
            <person name="Blachly J.S."/>
        </authorList>
    </citation>
    <scope>NUCLEOTIDE SEQUENCE [LARGE SCALE GENOMIC DNA]</scope>
    <source>
        <strain evidence="1">B95-8</strain>
        <tissue evidence="1">Cell line</tissue>
    </source>
</reference>
<evidence type="ECO:0000313" key="2">
    <source>
        <dbReference type="Proteomes" id="UP001266305"/>
    </source>
</evidence>
<accession>A0ABQ9W9A4</accession>
<comment type="caution">
    <text evidence="1">The sequence shown here is derived from an EMBL/GenBank/DDBJ whole genome shotgun (WGS) entry which is preliminary data.</text>
</comment>
<dbReference type="Proteomes" id="UP001266305">
    <property type="component" value="Unassembled WGS sequence"/>
</dbReference>
<name>A0ABQ9W9A4_SAGOE</name>
<proteinExistence type="predicted"/>
<sequence length="124" mass="14019">MPENAALPLFQQEVLIQSHYCPKVALMQAGQGWWPVGKDFELNNELKMNVLNLLEEVLRDPDLLPQERKATANILREVRVFGLGKTVRISQYEGILLPQTEHLLEFNGELHASTQAAACLIDLQ</sequence>
<gene>
    <name evidence="1" type="ORF">P7K49_004947</name>
</gene>
<keyword evidence="2" id="KW-1185">Reference proteome</keyword>
<evidence type="ECO:0000313" key="1">
    <source>
        <dbReference type="EMBL" id="KAK2118060.1"/>
    </source>
</evidence>
<organism evidence="1 2">
    <name type="scientific">Saguinus oedipus</name>
    <name type="common">Cotton-top tamarin</name>
    <name type="synonym">Oedipomidas oedipus</name>
    <dbReference type="NCBI Taxonomy" id="9490"/>
    <lineage>
        <taxon>Eukaryota</taxon>
        <taxon>Metazoa</taxon>
        <taxon>Chordata</taxon>
        <taxon>Craniata</taxon>
        <taxon>Vertebrata</taxon>
        <taxon>Euteleostomi</taxon>
        <taxon>Mammalia</taxon>
        <taxon>Eutheria</taxon>
        <taxon>Euarchontoglires</taxon>
        <taxon>Primates</taxon>
        <taxon>Haplorrhini</taxon>
        <taxon>Platyrrhini</taxon>
        <taxon>Cebidae</taxon>
        <taxon>Callitrichinae</taxon>
        <taxon>Saguinus</taxon>
    </lineage>
</organism>
<dbReference type="EMBL" id="JASSZA010000002">
    <property type="protein sequence ID" value="KAK2118060.1"/>
    <property type="molecule type" value="Genomic_DNA"/>
</dbReference>
<protein>
    <submittedName>
        <fullName evidence="1">Uncharacterized protein</fullName>
    </submittedName>
</protein>